<protein>
    <submittedName>
        <fullName evidence="1">Uncharacterized protein</fullName>
    </submittedName>
</protein>
<evidence type="ECO:0000313" key="1">
    <source>
        <dbReference type="EMBL" id="MBX39005.1"/>
    </source>
</evidence>
<accession>A0A2P2N957</accession>
<dbReference type="AlphaFoldDB" id="A0A2P2N957"/>
<dbReference type="EMBL" id="GGEC01058521">
    <property type="protein sequence ID" value="MBX39005.1"/>
    <property type="molecule type" value="Transcribed_RNA"/>
</dbReference>
<proteinExistence type="predicted"/>
<name>A0A2P2N957_RHIMU</name>
<sequence length="36" mass="4072">MSCGLSCIFYSEFCLLSFLSPISPQFPLSLYLSYIT</sequence>
<reference evidence="1" key="1">
    <citation type="submission" date="2018-02" db="EMBL/GenBank/DDBJ databases">
        <title>Rhizophora mucronata_Transcriptome.</title>
        <authorList>
            <person name="Meera S.P."/>
            <person name="Sreeshan A."/>
            <person name="Augustine A."/>
        </authorList>
    </citation>
    <scope>NUCLEOTIDE SEQUENCE</scope>
    <source>
        <tissue evidence="1">Leaf</tissue>
    </source>
</reference>
<organism evidence="1">
    <name type="scientific">Rhizophora mucronata</name>
    <name type="common">Asiatic mangrove</name>
    <dbReference type="NCBI Taxonomy" id="61149"/>
    <lineage>
        <taxon>Eukaryota</taxon>
        <taxon>Viridiplantae</taxon>
        <taxon>Streptophyta</taxon>
        <taxon>Embryophyta</taxon>
        <taxon>Tracheophyta</taxon>
        <taxon>Spermatophyta</taxon>
        <taxon>Magnoliopsida</taxon>
        <taxon>eudicotyledons</taxon>
        <taxon>Gunneridae</taxon>
        <taxon>Pentapetalae</taxon>
        <taxon>rosids</taxon>
        <taxon>fabids</taxon>
        <taxon>Malpighiales</taxon>
        <taxon>Rhizophoraceae</taxon>
        <taxon>Rhizophora</taxon>
    </lineage>
</organism>